<evidence type="ECO:0000313" key="1">
    <source>
        <dbReference type="EMBL" id="RWA04417.1"/>
    </source>
</evidence>
<dbReference type="Proteomes" id="UP000286045">
    <property type="component" value="Unassembled WGS sequence"/>
</dbReference>
<name>A0A439CQJ3_9PEZI</name>
<feature type="non-terminal residue" evidence="1">
    <location>
        <position position="1"/>
    </location>
</feature>
<comment type="caution">
    <text evidence="1">The sequence shown here is derived from an EMBL/GenBank/DDBJ whole genome shotgun (WGS) entry which is preliminary data.</text>
</comment>
<keyword evidence="2" id="KW-1185">Reference proteome</keyword>
<sequence length="27" mass="2766">ETAAKLEDAGALASNNMFDGAVREVDA</sequence>
<gene>
    <name evidence="1" type="ORF">EKO27_g10688</name>
</gene>
<protein>
    <submittedName>
        <fullName evidence="1">Uncharacterized protein</fullName>
    </submittedName>
</protein>
<dbReference type="AlphaFoldDB" id="A0A439CQJ3"/>
<proteinExistence type="predicted"/>
<organism evidence="1 2">
    <name type="scientific">Xylaria grammica</name>
    <dbReference type="NCBI Taxonomy" id="363999"/>
    <lineage>
        <taxon>Eukaryota</taxon>
        <taxon>Fungi</taxon>
        <taxon>Dikarya</taxon>
        <taxon>Ascomycota</taxon>
        <taxon>Pezizomycotina</taxon>
        <taxon>Sordariomycetes</taxon>
        <taxon>Xylariomycetidae</taxon>
        <taxon>Xylariales</taxon>
        <taxon>Xylariaceae</taxon>
        <taxon>Xylaria</taxon>
    </lineage>
</organism>
<evidence type="ECO:0000313" key="2">
    <source>
        <dbReference type="Proteomes" id="UP000286045"/>
    </source>
</evidence>
<accession>A0A439CQJ3</accession>
<reference evidence="1 2" key="1">
    <citation type="submission" date="2018-12" db="EMBL/GenBank/DDBJ databases">
        <title>Draft genome sequence of Xylaria grammica IHI A82.</title>
        <authorList>
            <person name="Buettner E."/>
            <person name="Kellner H."/>
        </authorList>
    </citation>
    <scope>NUCLEOTIDE SEQUENCE [LARGE SCALE GENOMIC DNA]</scope>
    <source>
        <strain evidence="1 2">IHI A82</strain>
    </source>
</reference>
<dbReference type="EMBL" id="RYZI01000572">
    <property type="protein sequence ID" value="RWA04417.1"/>
    <property type="molecule type" value="Genomic_DNA"/>
</dbReference>